<evidence type="ECO:0000313" key="2">
    <source>
        <dbReference type="Proteomes" id="UP001232148"/>
    </source>
</evidence>
<gene>
    <name evidence="1" type="ORF">LX32DRAFT_160597</name>
</gene>
<reference evidence="1" key="1">
    <citation type="submission" date="2021-06" db="EMBL/GenBank/DDBJ databases">
        <title>Comparative genomics, transcriptomics and evolutionary studies reveal genomic signatures of adaptation to plant cell wall in hemibiotrophic fungi.</title>
        <authorList>
            <consortium name="DOE Joint Genome Institute"/>
            <person name="Baroncelli R."/>
            <person name="Diaz J.F."/>
            <person name="Benocci T."/>
            <person name="Peng M."/>
            <person name="Battaglia E."/>
            <person name="Haridas S."/>
            <person name="Andreopoulos W."/>
            <person name="Labutti K."/>
            <person name="Pangilinan J."/>
            <person name="Floch G.L."/>
            <person name="Makela M.R."/>
            <person name="Henrissat B."/>
            <person name="Grigoriev I.V."/>
            <person name="Crouch J.A."/>
            <person name="De Vries R.P."/>
            <person name="Sukno S.A."/>
            <person name="Thon M.R."/>
        </authorList>
    </citation>
    <scope>NUCLEOTIDE SEQUENCE</scope>
    <source>
        <strain evidence="1">MAFF235873</strain>
    </source>
</reference>
<name>A0AAD9H6B2_9PEZI</name>
<dbReference type="AlphaFoldDB" id="A0AAD9H6B2"/>
<dbReference type="Proteomes" id="UP001232148">
    <property type="component" value="Unassembled WGS sequence"/>
</dbReference>
<keyword evidence="2" id="KW-1185">Reference proteome</keyword>
<evidence type="ECO:0000313" key="1">
    <source>
        <dbReference type="EMBL" id="KAK2023225.1"/>
    </source>
</evidence>
<dbReference type="EMBL" id="MU843008">
    <property type="protein sequence ID" value="KAK2023225.1"/>
    <property type="molecule type" value="Genomic_DNA"/>
</dbReference>
<sequence length="88" mass="9873">MRDIISFLFSCFIERKKKLKLHCVEWCPALSCISQATRPVSPKVCERSNVDLACSYAGNVQQLKEALKAKANSALSKQRHTSMSSIQL</sequence>
<organism evidence="1 2">
    <name type="scientific">Colletotrichum zoysiae</name>
    <dbReference type="NCBI Taxonomy" id="1216348"/>
    <lineage>
        <taxon>Eukaryota</taxon>
        <taxon>Fungi</taxon>
        <taxon>Dikarya</taxon>
        <taxon>Ascomycota</taxon>
        <taxon>Pezizomycotina</taxon>
        <taxon>Sordariomycetes</taxon>
        <taxon>Hypocreomycetidae</taxon>
        <taxon>Glomerellales</taxon>
        <taxon>Glomerellaceae</taxon>
        <taxon>Colletotrichum</taxon>
        <taxon>Colletotrichum graminicola species complex</taxon>
    </lineage>
</organism>
<proteinExistence type="predicted"/>
<accession>A0AAD9H6B2</accession>
<protein>
    <submittedName>
        <fullName evidence="1">Uncharacterized protein</fullName>
    </submittedName>
</protein>
<comment type="caution">
    <text evidence="1">The sequence shown here is derived from an EMBL/GenBank/DDBJ whole genome shotgun (WGS) entry which is preliminary data.</text>
</comment>